<evidence type="ECO:0000256" key="1">
    <source>
        <dbReference type="SAM" id="SignalP"/>
    </source>
</evidence>
<accession>D8M0I4</accession>
<gene>
    <name evidence="2" type="ORF">GSBLH_T00001719001</name>
</gene>
<evidence type="ECO:0000313" key="2">
    <source>
        <dbReference type="EMBL" id="CBK21573.2"/>
    </source>
</evidence>
<protein>
    <submittedName>
        <fullName evidence="2">Uncharacterized protein</fullName>
    </submittedName>
</protein>
<feature type="signal peptide" evidence="1">
    <location>
        <begin position="1"/>
        <end position="15"/>
    </location>
</feature>
<keyword evidence="1" id="KW-0732">Signal</keyword>
<evidence type="ECO:0000313" key="3">
    <source>
        <dbReference type="Proteomes" id="UP000008312"/>
    </source>
</evidence>
<keyword evidence="3" id="KW-1185">Reference proteome</keyword>
<dbReference type="GeneID" id="24918950"/>
<dbReference type="RefSeq" id="XP_012895621.1">
    <property type="nucleotide sequence ID" value="XM_013040167.1"/>
</dbReference>
<dbReference type="Proteomes" id="UP000008312">
    <property type="component" value="Unassembled WGS sequence"/>
</dbReference>
<dbReference type="EMBL" id="FN668643">
    <property type="protein sequence ID" value="CBK21573.2"/>
    <property type="molecule type" value="Genomic_DNA"/>
</dbReference>
<proteinExistence type="predicted"/>
<reference evidence="2" key="1">
    <citation type="submission" date="2010-02" db="EMBL/GenBank/DDBJ databases">
        <title>Sequencing and annotation of the Blastocystis hominis genome.</title>
        <authorList>
            <person name="Wincker P."/>
        </authorList>
    </citation>
    <scope>NUCLEOTIDE SEQUENCE</scope>
    <source>
        <strain evidence="2">Singapore isolate B</strain>
    </source>
</reference>
<sequence>MRTAVLLLLVSLVIADDCGFFECTCNGDRKNMQTFDFYTDDTRKAIKYEKNSKYYDNTKCEGDPIYVVDSTYTLAYISEWNSMLCYSPEHKTRAPTTAPSLPTCLF</sequence>
<dbReference type="AlphaFoldDB" id="D8M0I4"/>
<name>D8M0I4_BLAHO</name>
<organism evidence="2">
    <name type="scientific">Blastocystis hominis</name>
    <dbReference type="NCBI Taxonomy" id="12968"/>
    <lineage>
        <taxon>Eukaryota</taxon>
        <taxon>Sar</taxon>
        <taxon>Stramenopiles</taxon>
        <taxon>Bigyra</taxon>
        <taxon>Opalozoa</taxon>
        <taxon>Opalinata</taxon>
        <taxon>Blastocystidae</taxon>
        <taxon>Blastocystis</taxon>
    </lineage>
</organism>
<feature type="chain" id="PRO_5013175274" evidence="1">
    <location>
        <begin position="16"/>
        <end position="106"/>
    </location>
</feature>
<dbReference type="InParanoid" id="D8M0I4"/>